<keyword evidence="2" id="KW-1185">Reference proteome</keyword>
<dbReference type="AlphaFoldDB" id="A0A8H5T9Y0"/>
<gene>
    <name evidence="1" type="ORF">FHETE_6512</name>
</gene>
<evidence type="ECO:0000313" key="2">
    <source>
        <dbReference type="Proteomes" id="UP000567885"/>
    </source>
</evidence>
<protein>
    <submittedName>
        <fullName evidence="1">Uncharacterized protein</fullName>
    </submittedName>
</protein>
<evidence type="ECO:0000313" key="1">
    <source>
        <dbReference type="EMBL" id="KAF5665873.1"/>
    </source>
</evidence>
<name>A0A8H5T9Y0_FUSHE</name>
<proteinExistence type="predicted"/>
<dbReference type="OrthoDB" id="10591998at2759"/>
<comment type="caution">
    <text evidence="1">The sequence shown here is derived from an EMBL/GenBank/DDBJ whole genome shotgun (WGS) entry which is preliminary data.</text>
</comment>
<sequence length="90" mass="9569">MPCQPPPTPPPPPNLGKAVVFDDHIKILVVKISGDDHARACGGSFMTLGSWLMARDDMGCRSPNRPDFPSRTGILEQAPAAGAGVALVYW</sequence>
<reference evidence="1 2" key="1">
    <citation type="submission" date="2020-05" db="EMBL/GenBank/DDBJ databases">
        <title>Identification and distribution of gene clusters putatively required for synthesis of sphingolipid metabolism inhibitors in phylogenetically diverse species of the filamentous fungus Fusarium.</title>
        <authorList>
            <person name="Kim H.-S."/>
            <person name="Busman M."/>
            <person name="Brown D.W."/>
            <person name="Divon H."/>
            <person name="Uhlig S."/>
            <person name="Proctor R.H."/>
        </authorList>
    </citation>
    <scope>NUCLEOTIDE SEQUENCE [LARGE SCALE GENOMIC DNA]</scope>
    <source>
        <strain evidence="1 2">NRRL 20693</strain>
    </source>
</reference>
<dbReference type="Proteomes" id="UP000567885">
    <property type="component" value="Unassembled WGS sequence"/>
</dbReference>
<dbReference type="EMBL" id="JAAGWQ010000116">
    <property type="protein sequence ID" value="KAF5665873.1"/>
    <property type="molecule type" value="Genomic_DNA"/>
</dbReference>
<accession>A0A8H5T9Y0</accession>
<organism evidence="1 2">
    <name type="scientific">Fusarium heterosporum</name>
    <dbReference type="NCBI Taxonomy" id="42747"/>
    <lineage>
        <taxon>Eukaryota</taxon>
        <taxon>Fungi</taxon>
        <taxon>Dikarya</taxon>
        <taxon>Ascomycota</taxon>
        <taxon>Pezizomycotina</taxon>
        <taxon>Sordariomycetes</taxon>
        <taxon>Hypocreomycetidae</taxon>
        <taxon>Hypocreales</taxon>
        <taxon>Nectriaceae</taxon>
        <taxon>Fusarium</taxon>
        <taxon>Fusarium heterosporum species complex</taxon>
    </lineage>
</organism>